<dbReference type="Gramene" id="Psat04G0551100-T1">
    <property type="protein sequence ID" value="KAI5422089.1"/>
    <property type="gene ID" value="KIW84_045511"/>
</dbReference>
<sequence length="163" mass="18701">MSNDGWEELIPKVMEICNKYDIDMPDMDTLLLDLQLHELNARFDEHLQCVSCLNPSSSFVAFDAKNLLRMIKLYSNDFVDVPEVVVRHQFQNYVISVRCDPKFAKLKELSNLYKWKQISASKIVASPKIWDKANKFGVKGIAEDAIHIEEIQSLEKKGSLPLA</sequence>
<dbReference type="Proteomes" id="UP001058974">
    <property type="component" value="Chromosome 4"/>
</dbReference>
<organism evidence="1 2">
    <name type="scientific">Pisum sativum</name>
    <name type="common">Garden pea</name>
    <name type="synonym">Lathyrus oleraceus</name>
    <dbReference type="NCBI Taxonomy" id="3888"/>
    <lineage>
        <taxon>Eukaryota</taxon>
        <taxon>Viridiplantae</taxon>
        <taxon>Streptophyta</taxon>
        <taxon>Embryophyta</taxon>
        <taxon>Tracheophyta</taxon>
        <taxon>Spermatophyta</taxon>
        <taxon>Magnoliopsida</taxon>
        <taxon>eudicotyledons</taxon>
        <taxon>Gunneridae</taxon>
        <taxon>Pentapetalae</taxon>
        <taxon>rosids</taxon>
        <taxon>fabids</taxon>
        <taxon>Fabales</taxon>
        <taxon>Fabaceae</taxon>
        <taxon>Papilionoideae</taxon>
        <taxon>50 kb inversion clade</taxon>
        <taxon>NPAAA clade</taxon>
        <taxon>Hologalegina</taxon>
        <taxon>IRL clade</taxon>
        <taxon>Fabeae</taxon>
        <taxon>Lathyrus</taxon>
    </lineage>
</organism>
<protein>
    <submittedName>
        <fullName evidence="1">Uncharacterized protein</fullName>
    </submittedName>
</protein>
<dbReference type="AlphaFoldDB" id="A0A9D4XLB8"/>
<dbReference type="EMBL" id="JAMSHJ010000004">
    <property type="protein sequence ID" value="KAI5422089.1"/>
    <property type="molecule type" value="Genomic_DNA"/>
</dbReference>
<evidence type="ECO:0000313" key="2">
    <source>
        <dbReference type="Proteomes" id="UP001058974"/>
    </source>
</evidence>
<gene>
    <name evidence="1" type="ORF">KIW84_045511</name>
</gene>
<comment type="caution">
    <text evidence="1">The sequence shown here is derived from an EMBL/GenBank/DDBJ whole genome shotgun (WGS) entry which is preliminary data.</text>
</comment>
<evidence type="ECO:0000313" key="1">
    <source>
        <dbReference type="EMBL" id="KAI5422089.1"/>
    </source>
</evidence>
<reference evidence="1 2" key="1">
    <citation type="journal article" date="2022" name="Nat. Genet.">
        <title>Improved pea reference genome and pan-genome highlight genomic features and evolutionary characteristics.</title>
        <authorList>
            <person name="Yang T."/>
            <person name="Liu R."/>
            <person name="Luo Y."/>
            <person name="Hu S."/>
            <person name="Wang D."/>
            <person name="Wang C."/>
            <person name="Pandey M.K."/>
            <person name="Ge S."/>
            <person name="Xu Q."/>
            <person name="Li N."/>
            <person name="Li G."/>
            <person name="Huang Y."/>
            <person name="Saxena R.K."/>
            <person name="Ji Y."/>
            <person name="Li M."/>
            <person name="Yan X."/>
            <person name="He Y."/>
            <person name="Liu Y."/>
            <person name="Wang X."/>
            <person name="Xiang C."/>
            <person name="Varshney R.K."/>
            <person name="Ding H."/>
            <person name="Gao S."/>
            <person name="Zong X."/>
        </authorList>
    </citation>
    <scope>NUCLEOTIDE SEQUENCE [LARGE SCALE GENOMIC DNA]</scope>
    <source>
        <strain evidence="1 2">cv. Zhongwan 6</strain>
    </source>
</reference>
<dbReference type="InterPro" id="IPR055298">
    <property type="entry name" value="AtLOH3-like"/>
</dbReference>
<dbReference type="PANTHER" id="PTHR11697:SF230">
    <property type="entry name" value="ZINC FINGER, MYM DOMAIN CONTAINING 1"/>
    <property type="match status" value="1"/>
</dbReference>
<accession>A0A9D4XLB8</accession>
<dbReference type="PANTHER" id="PTHR11697">
    <property type="entry name" value="GENERAL TRANSCRIPTION FACTOR 2-RELATED ZINC FINGER PROTEIN"/>
    <property type="match status" value="1"/>
</dbReference>
<proteinExistence type="predicted"/>
<keyword evidence="2" id="KW-1185">Reference proteome</keyword>
<name>A0A9D4XLB8_PEA</name>